<keyword evidence="2" id="KW-1185">Reference proteome</keyword>
<protein>
    <submittedName>
        <fullName evidence="1">17436_t:CDS:1</fullName>
    </submittedName>
</protein>
<gene>
    <name evidence="1" type="ORF">RFULGI_LOCUS6667</name>
</gene>
<dbReference type="OrthoDB" id="10505066at2759"/>
<evidence type="ECO:0000313" key="2">
    <source>
        <dbReference type="Proteomes" id="UP000789396"/>
    </source>
</evidence>
<sequence length="95" mass="11414">IKSPEVFRKWTNQFTKYFEITPPSEWSPEGYKAWVLECITEQKIYCEFYDALGTRNNHRIPTDFRNLTTELLEKEAARQRRSSLWLLHEQANSDD</sequence>
<organism evidence="1 2">
    <name type="scientific">Racocetra fulgida</name>
    <dbReference type="NCBI Taxonomy" id="60492"/>
    <lineage>
        <taxon>Eukaryota</taxon>
        <taxon>Fungi</taxon>
        <taxon>Fungi incertae sedis</taxon>
        <taxon>Mucoromycota</taxon>
        <taxon>Glomeromycotina</taxon>
        <taxon>Glomeromycetes</taxon>
        <taxon>Diversisporales</taxon>
        <taxon>Gigasporaceae</taxon>
        <taxon>Racocetra</taxon>
    </lineage>
</organism>
<accession>A0A9N9CL17</accession>
<dbReference type="AlphaFoldDB" id="A0A9N9CL17"/>
<evidence type="ECO:0000313" key="1">
    <source>
        <dbReference type="EMBL" id="CAG8602775.1"/>
    </source>
</evidence>
<feature type="non-terminal residue" evidence="1">
    <location>
        <position position="95"/>
    </location>
</feature>
<reference evidence="1" key="1">
    <citation type="submission" date="2021-06" db="EMBL/GenBank/DDBJ databases">
        <authorList>
            <person name="Kallberg Y."/>
            <person name="Tangrot J."/>
            <person name="Rosling A."/>
        </authorList>
    </citation>
    <scope>NUCLEOTIDE SEQUENCE</scope>
    <source>
        <strain evidence="1">IN212</strain>
    </source>
</reference>
<name>A0A9N9CL17_9GLOM</name>
<proteinExistence type="predicted"/>
<dbReference type="EMBL" id="CAJVPZ010008878">
    <property type="protein sequence ID" value="CAG8602775.1"/>
    <property type="molecule type" value="Genomic_DNA"/>
</dbReference>
<dbReference type="Proteomes" id="UP000789396">
    <property type="component" value="Unassembled WGS sequence"/>
</dbReference>
<comment type="caution">
    <text evidence="1">The sequence shown here is derived from an EMBL/GenBank/DDBJ whole genome shotgun (WGS) entry which is preliminary data.</text>
</comment>